<name>A0A345DDB5_9BURK</name>
<accession>A0A345DDB5</accession>
<protein>
    <recommendedName>
        <fullName evidence="3">Prophage CP4-57 regulatory protein (AlpA)</fullName>
    </recommendedName>
</protein>
<gene>
    <name evidence="1" type="ORF">DTO96_102103</name>
</gene>
<keyword evidence="2" id="KW-1185">Reference proteome</keyword>
<dbReference type="InterPro" id="IPR010260">
    <property type="entry name" value="AlpA"/>
</dbReference>
<sequence>MFTNEPTTQNQELRLLSLKDVLARTALSKSTIYQLIKDNAFPKPINITTRRVAWVEHEFDYWVSERINARR</sequence>
<dbReference type="Proteomes" id="UP000252182">
    <property type="component" value="Chromosome"/>
</dbReference>
<evidence type="ECO:0000313" key="2">
    <source>
        <dbReference type="Proteomes" id="UP000252182"/>
    </source>
</evidence>
<dbReference type="PANTHER" id="PTHR36154:SF1">
    <property type="entry name" value="DNA-BINDING TRANSCRIPTIONAL ACTIVATOR ALPA"/>
    <property type="match status" value="1"/>
</dbReference>
<reference evidence="2" key="1">
    <citation type="submission" date="2018-07" db="EMBL/GenBank/DDBJ databases">
        <authorList>
            <person name="Kim H."/>
        </authorList>
    </citation>
    <scope>NUCLEOTIDE SEQUENCE [LARGE SCALE GENOMIC DNA]</scope>
    <source>
        <strain evidence="2">F02</strain>
    </source>
</reference>
<dbReference type="PANTHER" id="PTHR36154">
    <property type="entry name" value="DNA-BINDING TRANSCRIPTIONAL ACTIVATOR ALPA"/>
    <property type="match status" value="1"/>
</dbReference>
<dbReference type="Gene3D" id="1.10.238.160">
    <property type="match status" value="1"/>
</dbReference>
<dbReference type="EMBL" id="CP031124">
    <property type="protein sequence ID" value="AXF86353.1"/>
    <property type="molecule type" value="Genomic_DNA"/>
</dbReference>
<dbReference type="AlphaFoldDB" id="A0A345DDB5"/>
<dbReference type="Pfam" id="PF05930">
    <property type="entry name" value="Phage_AlpA"/>
    <property type="match status" value="1"/>
</dbReference>
<dbReference type="RefSeq" id="WP_225972490.1">
    <property type="nucleotide sequence ID" value="NZ_CP031124.1"/>
</dbReference>
<dbReference type="KEGG" id="hyf:DTO96_102103"/>
<organism evidence="1 2">
    <name type="scientific">Ephemeroptericola cinctiostellae</name>
    <dbReference type="NCBI Taxonomy" id="2268024"/>
    <lineage>
        <taxon>Bacteria</taxon>
        <taxon>Pseudomonadati</taxon>
        <taxon>Pseudomonadota</taxon>
        <taxon>Betaproteobacteria</taxon>
        <taxon>Burkholderiales</taxon>
        <taxon>Burkholderiaceae</taxon>
        <taxon>Ephemeroptericola</taxon>
    </lineage>
</organism>
<dbReference type="InterPro" id="IPR052931">
    <property type="entry name" value="Prophage_regulatory_activator"/>
</dbReference>
<evidence type="ECO:0000313" key="1">
    <source>
        <dbReference type="EMBL" id="AXF86353.1"/>
    </source>
</evidence>
<evidence type="ECO:0008006" key="3">
    <source>
        <dbReference type="Google" id="ProtNLM"/>
    </source>
</evidence>
<proteinExistence type="predicted"/>